<proteinExistence type="predicted"/>
<reference evidence="2 3" key="1">
    <citation type="journal article" date="2019" name="Emerg. Microbes Infect.">
        <title>Comprehensive subspecies identification of 175 nontuberculous mycobacteria species based on 7547 genomic profiles.</title>
        <authorList>
            <person name="Matsumoto Y."/>
            <person name="Kinjo T."/>
            <person name="Motooka D."/>
            <person name="Nabeya D."/>
            <person name="Jung N."/>
            <person name="Uechi K."/>
            <person name="Horii T."/>
            <person name="Iida T."/>
            <person name="Fujita J."/>
            <person name="Nakamura S."/>
        </authorList>
    </citation>
    <scope>NUCLEOTIDE SEQUENCE [LARGE SCALE GENOMIC DNA]</scope>
    <source>
        <strain evidence="2 3">JCM 14738</strain>
    </source>
</reference>
<protein>
    <submittedName>
        <fullName evidence="2">Uncharacterized protein</fullName>
    </submittedName>
</protein>
<name>A0A7I7YFG8_9MYCO</name>
<sequence>MRSCRIGAHRRASQTKNFVVRSITIAEQHWFIKNSRAAPDANTAPPERGSCGTGVRSRNADETFGTVTGLPADRIEPVAPRIAVATNADAHEQRICYEYRFRFAVGAHPRQ</sequence>
<organism evidence="2 3">
    <name type="scientific">Mycobacterium conspicuum</name>
    <dbReference type="NCBI Taxonomy" id="44010"/>
    <lineage>
        <taxon>Bacteria</taxon>
        <taxon>Bacillati</taxon>
        <taxon>Actinomycetota</taxon>
        <taxon>Actinomycetes</taxon>
        <taxon>Mycobacteriales</taxon>
        <taxon>Mycobacteriaceae</taxon>
        <taxon>Mycobacterium</taxon>
    </lineage>
</organism>
<evidence type="ECO:0000313" key="2">
    <source>
        <dbReference type="EMBL" id="BBZ39842.1"/>
    </source>
</evidence>
<evidence type="ECO:0000256" key="1">
    <source>
        <dbReference type="SAM" id="MobiDB-lite"/>
    </source>
</evidence>
<dbReference type="Proteomes" id="UP000467385">
    <property type="component" value="Chromosome"/>
</dbReference>
<accession>A0A7I7YFG8</accession>
<feature type="region of interest" description="Disordered" evidence="1">
    <location>
        <begin position="35"/>
        <end position="67"/>
    </location>
</feature>
<dbReference type="EMBL" id="AP022613">
    <property type="protein sequence ID" value="BBZ39842.1"/>
    <property type="molecule type" value="Genomic_DNA"/>
</dbReference>
<keyword evidence="3" id="KW-1185">Reference proteome</keyword>
<gene>
    <name evidence="2" type="ORF">MCNS_29050</name>
</gene>
<evidence type="ECO:0000313" key="3">
    <source>
        <dbReference type="Proteomes" id="UP000467385"/>
    </source>
</evidence>
<dbReference type="AlphaFoldDB" id="A0A7I7YFG8"/>